<feature type="transmembrane region" description="Helical" evidence="7">
    <location>
        <begin position="593"/>
        <end position="615"/>
    </location>
</feature>
<comment type="caution">
    <text evidence="11">The sequence shown here is derived from an EMBL/GenBank/DDBJ whole genome shotgun (WGS) entry which is preliminary data.</text>
</comment>
<dbReference type="PANTHER" id="PTHR30347:SF1">
    <property type="entry name" value="MECHANOSENSITIVE CHANNEL MSCK"/>
    <property type="match status" value="1"/>
</dbReference>
<feature type="chain" id="PRO_5030845432" evidence="8">
    <location>
        <begin position="27"/>
        <end position="795"/>
    </location>
</feature>
<evidence type="ECO:0000256" key="7">
    <source>
        <dbReference type="SAM" id="Phobius"/>
    </source>
</evidence>
<accession>A0A7Y0AC52</accession>
<feature type="domain" description="Mechanosensitive ion channel MscS" evidence="9">
    <location>
        <begin position="637"/>
        <end position="703"/>
    </location>
</feature>
<evidence type="ECO:0000256" key="2">
    <source>
        <dbReference type="ARBA" id="ARBA00008017"/>
    </source>
</evidence>
<dbReference type="EMBL" id="JABBGH010000001">
    <property type="protein sequence ID" value="NML64628.1"/>
    <property type="molecule type" value="Genomic_DNA"/>
</dbReference>
<dbReference type="InterPro" id="IPR010920">
    <property type="entry name" value="LSM_dom_sf"/>
</dbReference>
<dbReference type="Pfam" id="PF00924">
    <property type="entry name" value="MS_channel_2nd"/>
    <property type="match status" value="1"/>
</dbReference>
<name>A0A7Y0AC52_9BACT</name>
<dbReference type="Pfam" id="PF21082">
    <property type="entry name" value="MS_channel_3rd"/>
    <property type="match status" value="1"/>
</dbReference>
<dbReference type="Gene3D" id="3.30.70.100">
    <property type="match status" value="1"/>
</dbReference>
<sequence>MLRSCSRCFGHACLLWALLAAGPALGQRLAASRQPPKATAAPVLPDSLAQRFERAYFLLGRINNTVRRSTDTQALSEDLPAIEDNLVTIRENFEQYGDVVDVKQLQMYRVLLADMQEQLGKWRTTLSQGSQQLAAMQTQLGTVQTLLPPAPPTGPGVPPPTAVGRALARLQAKYATTARLLAARRQAVTGLQTRVSESYIAALELQDQVREQFGHFNRQDRSAALPPLWRPGSIRADDATRDLVRRSYAAQRGLMGYYFTEHWDYWVWMLVLALGFFGWVFRTFRQVRQQVALAPVAGAPAAEPLALPAQRLRYLRPVPVAAALLVVFSLAPFFDLQPPAAYTDLLQLLLLATLTWLGGRSWPRPLFRFWLGVVALFLALAFAYANRAPGLGTRWLMLLLNGGAATLGWLFWRYLRQTKLLAAFVRPVALLYGGLHVLAVLAGAAGRVSLAKLLSTTAGVALTQAVALSAFVRIVTEAFFLQAQQSRLAGGLSGRLNFGQLESALRKGLTVVVGVLWLMLVSTNLNLYNLFYRLIEHALTAPHHLGTTTFTLGGVLLFGGIILLTVQVQKYIGYLFGVTDDEFSADTGRKGSWLVVIRLGIIVGGLLLATVASGLPVDKIAIVLGALGVGIGLGLQNIINNLVSGVILIFERPFQVGDYIEVKGQTGRVKDIGIRASKLTSQAGSEIILPNGDLLSNHVINWTLSNNHIRTELALALGPDIDLTEARRLISEEILANPNTLHKIAPEILLSGITTSGYDLKVQFWINNIRQEDALKSELLAGIYQRLTTAGIAMR</sequence>
<evidence type="ECO:0000259" key="9">
    <source>
        <dbReference type="Pfam" id="PF00924"/>
    </source>
</evidence>
<keyword evidence="5 7" id="KW-1133">Transmembrane helix</keyword>
<evidence type="ECO:0000313" key="11">
    <source>
        <dbReference type="EMBL" id="NML64628.1"/>
    </source>
</evidence>
<feature type="transmembrane region" description="Helical" evidence="7">
    <location>
        <begin position="340"/>
        <end position="359"/>
    </location>
</feature>
<comment type="similarity">
    <text evidence="2">Belongs to the MscS (TC 1.A.23) family.</text>
</comment>
<dbReference type="GO" id="GO:0005886">
    <property type="term" value="C:plasma membrane"/>
    <property type="evidence" value="ECO:0007669"/>
    <property type="project" value="UniProtKB-SubCell"/>
</dbReference>
<keyword evidence="12" id="KW-1185">Reference proteome</keyword>
<dbReference type="AlphaFoldDB" id="A0A7Y0AC52"/>
<dbReference type="InterPro" id="IPR052702">
    <property type="entry name" value="MscS-like_channel"/>
</dbReference>
<feature type="transmembrane region" description="Helical" evidence="7">
    <location>
        <begin position="504"/>
        <end position="525"/>
    </location>
</feature>
<feature type="transmembrane region" description="Helical" evidence="7">
    <location>
        <begin position="314"/>
        <end position="334"/>
    </location>
</feature>
<dbReference type="PANTHER" id="PTHR30347">
    <property type="entry name" value="POTASSIUM CHANNEL RELATED"/>
    <property type="match status" value="1"/>
</dbReference>
<dbReference type="SUPFAM" id="SSF82689">
    <property type="entry name" value="Mechanosensitive channel protein MscS (YggB), C-terminal domain"/>
    <property type="match status" value="1"/>
</dbReference>
<feature type="domain" description="Mechanosensitive ion channel MscS C-terminal" evidence="10">
    <location>
        <begin position="720"/>
        <end position="794"/>
    </location>
</feature>
<evidence type="ECO:0000256" key="4">
    <source>
        <dbReference type="ARBA" id="ARBA00022692"/>
    </source>
</evidence>
<dbReference type="Gene3D" id="2.30.30.60">
    <property type="match status" value="1"/>
</dbReference>
<evidence type="ECO:0000259" key="10">
    <source>
        <dbReference type="Pfam" id="PF21082"/>
    </source>
</evidence>
<dbReference type="InterPro" id="IPR023408">
    <property type="entry name" value="MscS_beta-dom_sf"/>
</dbReference>
<comment type="subcellular location">
    <subcellularLocation>
        <location evidence="1">Cell membrane</location>
        <topology evidence="1">Multi-pass membrane protein</topology>
    </subcellularLocation>
</comment>
<protein>
    <submittedName>
        <fullName evidence="11">Mechanosensitive ion channel</fullName>
    </submittedName>
</protein>
<organism evidence="11 12">
    <name type="scientific">Hymenobacter polaris</name>
    <dbReference type="NCBI Taxonomy" id="2682546"/>
    <lineage>
        <taxon>Bacteria</taxon>
        <taxon>Pseudomonadati</taxon>
        <taxon>Bacteroidota</taxon>
        <taxon>Cytophagia</taxon>
        <taxon>Cytophagales</taxon>
        <taxon>Hymenobacteraceae</taxon>
        <taxon>Hymenobacter</taxon>
    </lineage>
</organism>
<feature type="transmembrane region" description="Helical" evidence="7">
    <location>
        <begin position="391"/>
        <end position="412"/>
    </location>
</feature>
<keyword evidence="3" id="KW-1003">Cell membrane</keyword>
<dbReference type="GO" id="GO:0008381">
    <property type="term" value="F:mechanosensitive monoatomic ion channel activity"/>
    <property type="evidence" value="ECO:0007669"/>
    <property type="project" value="UniProtKB-ARBA"/>
</dbReference>
<feature type="signal peptide" evidence="8">
    <location>
        <begin position="1"/>
        <end position="26"/>
    </location>
</feature>
<dbReference type="Gene3D" id="1.10.287.1260">
    <property type="match status" value="1"/>
</dbReference>
<dbReference type="SUPFAM" id="SSF50182">
    <property type="entry name" value="Sm-like ribonucleoproteins"/>
    <property type="match status" value="1"/>
</dbReference>
<feature type="transmembrane region" description="Helical" evidence="7">
    <location>
        <begin position="424"/>
        <end position="445"/>
    </location>
</feature>
<evidence type="ECO:0000256" key="1">
    <source>
        <dbReference type="ARBA" id="ARBA00004651"/>
    </source>
</evidence>
<feature type="transmembrane region" description="Helical" evidence="7">
    <location>
        <begin position="545"/>
        <end position="566"/>
    </location>
</feature>
<dbReference type="InterPro" id="IPR011066">
    <property type="entry name" value="MscS_channel_C_sf"/>
</dbReference>
<feature type="transmembrane region" description="Helical" evidence="7">
    <location>
        <begin position="265"/>
        <end position="281"/>
    </location>
</feature>
<dbReference type="Proteomes" id="UP000559626">
    <property type="component" value="Unassembled WGS sequence"/>
</dbReference>
<dbReference type="InterPro" id="IPR049278">
    <property type="entry name" value="MS_channel_C"/>
</dbReference>
<evidence type="ECO:0000256" key="5">
    <source>
        <dbReference type="ARBA" id="ARBA00022989"/>
    </source>
</evidence>
<keyword evidence="8" id="KW-0732">Signal</keyword>
<dbReference type="InterPro" id="IPR006685">
    <property type="entry name" value="MscS_channel_2nd"/>
</dbReference>
<feature type="transmembrane region" description="Helical" evidence="7">
    <location>
        <begin position="621"/>
        <end position="650"/>
    </location>
</feature>
<evidence type="ECO:0000313" key="12">
    <source>
        <dbReference type="Proteomes" id="UP000559626"/>
    </source>
</evidence>
<gene>
    <name evidence="11" type="ORF">HHL22_05355</name>
</gene>
<reference evidence="11 12" key="1">
    <citation type="submission" date="2020-04" db="EMBL/GenBank/DDBJ databases">
        <title>Hymenobacter polaris sp. nov., isolated from Arctic soil.</title>
        <authorList>
            <person name="Dahal R.H."/>
        </authorList>
    </citation>
    <scope>NUCLEOTIDE SEQUENCE [LARGE SCALE GENOMIC DNA]</scope>
    <source>
        <strain evidence="11 12">RP-2-7</strain>
    </source>
</reference>
<dbReference type="RefSeq" id="WP_169529913.1">
    <property type="nucleotide sequence ID" value="NZ_JABBGH010000001.1"/>
</dbReference>
<keyword evidence="4 7" id="KW-0812">Transmembrane</keyword>
<proteinExistence type="inferred from homology"/>
<evidence type="ECO:0000256" key="3">
    <source>
        <dbReference type="ARBA" id="ARBA00022475"/>
    </source>
</evidence>
<evidence type="ECO:0000256" key="8">
    <source>
        <dbReference type="SAM" id="SignalP"/>
    </source>
</evidence>
<evidence type="ECO:0000256" key="6">
    <source>
        <dbReference type="ARBA" id="ARBA00023136"/>
    </source>
</evidence>
<keyword evidence="6 7" id="KW-0472">Membrane</keyword>
<feature type="transmembrane region" description="Helical" evidence="7">
    <location>
        <begin position="366"/>
        <end position="385"/>
    </location>
</feature>